<dbReference type="Pfam" id="PF04542">
    <property type="entry name" value="Sigma70_r2"/>
    <property type="match status" value="1"/>
</dbReference>
<feature type="region of interest" description="Disordered" evidence="4">
    <location>
        <begin position="145"/>
        <end position="169"/>
    </location>
</feature>
<keyword evidence="2" id="KW-0731">Sigma factor</keyword>
<dbReference type="PANTHER" id="PTHR43133:SF63">
    <property type="entry name" value="RNA POLYMERASE SIGMA FACTOR FECI-RELATED"/>
    <property type="match status" value="1"/>
</dbReference>
<proteinExistence type="predicted"/>
<evidence type="ECO:0000259" key="5">
    <source>
        <dbReference type="Pfam" id="PF04542"/>
    </source>
</evidence>
<dbReference type="Proteomes" id="UP000516786">
    <property type="component" value="Chromosome"/>
</dbReference>
<organism evidence="6 7">
    <name type="scientific">Pseudomonas putida</name>
    <name type="common">Arthrobacter siderocapsulatus</name>
    <dbReference type="NCBI Taxonomy" id="303"/>
    <lineage>
        <taxon>Bacteria</taxon>
        <taxon>Pseudomonadati</taxon>
        <taxon>Pseudomonadota</taxon>
        <taxon>Gammaproteobacteria</taxon>
        <taxon>Pseudomonadales</taxon>
        <taxon>Pseudomonadaceae</taxon>
        <taxon>Pseudomonas</taxon>
    </lineage>
</organism>
<dbReference type="Gene3D" id="1.10.1740.10">
    <property type="match status" value="1"/>
</dbReference>
<evidence type="ECO:0000256" key="3">
    <source>
        <dbReference type="ARBA" id="ARBA00023163"/>
    </source>
</evidence>
<protein>
    <submittedName>
        <fullName evidence="6">Sigma-70 family RNA polymerase sigma factor</fullName>
    </submittedName>
</protein>
<accession>A0ABD7BJP7</accession>
<evidence type="ECO:0000256" key="2">
    <source>
        <dbReference type="ARBA" id="ARBA00023082"/>
    </source>
</evidence>
<keyword evidence="1" id="KW-0805">Transcription regulation</keyword>
<sequence>MSADSSVSASVGTLYVEHSPWLLGWLRKRMGNHCDAADLVQDTFLKVLKARTADEIRAPRHYLSKVAKGLMIDLYRRRSLEQAYLEALAALPETHVPSSEAQVMMFETLIELDRMLAGLGAKVREVFVLAQLEGLPRARPFARRHAGMRSCPPSRPAQRSKRAGRAGTTATRCTVRRGRGCWRSATALPACLGASPLRPCSAQGRPAARYCMGWPCCWVVVCSVVSAGAAKPGRSGPPTIVRVSVISARCNSPMAVGC</sequence>
<keyword evidence="3" id="KW-0804">Transcription</keyword>
<name>A0ABD7BJP7_PSEPU</name>
<evidence type="ECO:0000256" key="4">
    <source>
        <dbReference type="SAM" id="MobiDB-lite"/>
    </source>
</evidence>
<evidence type="ECO:0000313" key="7">
    <source>
        <dbReference type="Proteomes" id="UP000516786"/>
    </source>
</evidence>
<dbReference type="InterPro" id="IPR039425">
    <property type="entry name" value="RNA_pol_sigma-70-like"/>
</dbReference>
<dbReference type="SUPFAM" id="SSF88946">
    <property type="entry name" value="Sigma2 domain of RNA polymerase sigma factors"/>
    <property type="match status" value="1"/>
</dbReference>
<dbReference type="InterPro" id="IPR007627">
    <property type="entry name" value="RNA_pol_sigma70_r2"/>
</dbReference>
<gene>
    <name evidence="6" type="ORF">ID616_08690</name>
</gene>
<dbReference type="PANTHER" id="PTHR43133">
    <property type="entry name" value="RNA POLYMERASE ECF-TYPE SIGMA FACTO"/>
    <property type="match status" value="1"/>
</dbReference>
<feature type="domain" description="RNA polymerase sigma-70 region 2" evidence="5">
    <location>
        <begin position="14"/>
        <end position="79"/>
    </location>
</feature>
<evidence type="ECO:0000256" key="1">
    <source>
        <dbReference type="ARBA" id="ARBA00023015"/>
    </source>
</evidence>
<dbReference type="InterPro" id="IPR014284">
    <property type="entry name" value="RNA_pol_sigma-70_dom"/>
</dbReference>
<evidence type="ECO:0000313" key="6">
    <source>
        <dbReference type="EMBL" id="QOC99754.1"/>
    </source>
</evidence>
<dbReference type="InterPro" id="IPR013325">
    <property type="entry name" value="RNA_pol_sigma_r2"/>
</dbReference>
<dbReference type="GO" id="GO:0016987">
    <property type="term" value="F:sigma factor activity"/>
    <property type="evidence" value="ECO:0007669"/>
    <property type="project" value="UniProtKB-KW"/>
</dbReference>
<reference evidence="6 7" key="1">
    <citation type="submission" date="2020-09" db="EMBL/GenBank/DDBJ databases">
        <title>Co-existence of a novel multidrug-resistance efflux pump with carbapenem resistance gene blaVIM-2 in one megaplasmid in Pseudomonas putida.</title>
        <authorList>
            <person name="Peng K."/>
            <person name="Li R."/>
        </authorList>
    </citation>
    <scope>NUCLEOTIDE SEQUENCE [LARGE SCALE GENOMIC DNA]</scope>
    <source>
        <strain evidence="6 7">ZXPA-20</strain>
    </source>
</reference>
<dbReference type="AlphaFoldDB" id="A0ABD7BJP7"/>
<dbReference type="EMBL" id="CP061723">
    <property type="protein sequence ID" value="QOC99754.1"/>
    <property type="molecule type" value="Genomic_DNA"/>
</dbReference>
<dbReference type="NCBIfam" id="TIGR02937">
    <property type="entry name" value="sigma70-ECF"/>
    <property type="match status" value="1"/>
</dbReference>